<name>A0A8J3ITS5_9CHLR</name>
<dbReference type="AlphaFoldDB" id="A0A8J3ITS5"/>
<evidence type="ECO:0000313" key="2">
    <source>
        <dbReference type="Proteomes" id="UP000597444"/>
    </source>
</evidence>
<sequence length="118" mass="13628">MSTTSLPESQPARCVEYTVRPDISLYQALRSRFLLDQITYTVGDCPDDIFKRFITLCSQTVGYSKYWKPLHLHKLLHMLDQDCSDVARWYAIEILLTHRVIVPLKRNEGKQVGRASVA</sequence>
<dbReference type="EMBL" id="BNJK01000002">
    <property type="protein sequence ID" value="GHP00414.1"/>
    <property type="molecule type" value="Genomic_DNA"/>
</dbReference>
<dbReference type="RefSeq" id="WP_220210926.1">
    <property type="nucleotide sequence ID" value="NZ_BNJK01000002.1"/>
</dbReference>
<comment type="caution">
    <text evidence="1">The sequence shown here is derived from an EMBL/GenBank/DDBJ whole genome shotgun (WGS) entry which is preliminary data.</text>
</comment>
<protein>
    <submittedName>
        <fullName evidence="1">Uncharacterized protein</fullName>
    </submittedName>
</protein>
<proteinExistence type="predicted"/>
<dbReference type="Proteomes" id="UP000597444">
    <property type="component" value="Unassembled WGS sequence"/>
</dbReference>
<reference evidence="1" key="1">
    <citation type="submission" date="2020-10" db="EMBL/GenBank/DDBJ databases">
        <title>Taxonomic study of unclassified bacteria belonging to the class Ktedonobacteria.</title>
        <authorList>
            <person name="Yabe S."/>
            <person name="Wang C.M."/>
            <person name="Zheng Y."/>
            <person name="Sakai Y."/>
            <person name="Cavaletti L."/>
            <person name="Monciardini P."/>
            <person name="Donadio S."/>
        </authorList>
    </citation>
    <scope>NUCLEOTIDE SEQUENCE</scope>
    <source>
        <strain evidence="1">ID150040</strain>
    </source>
</reference>
<evidence type="ECO:0000313" key="1">
    <source>
        <dbReference type="EMBL" id="GHP00414.1"/>
    </source>
</evidence>
<gene>
    <name evidence="1" type="ORF">KSF_104610</name>
</gene>
<organism evidence="1 2">
    <name type="scientific">Reticulibacter mediterranei</name>
    <dbReference type="NCBI Taxonomy" id="2778369"/>
    <lineage>
        <taxon>Bacteria</taxon>
        <taxon>Bacillati</taxon>
        <taxon>Chloroflexota</taxon>
        <taxon>Ktedonobacteria</taxon>
        <taxon>Ktedonobacterales</taxon>
        <taxon>Reticulibacteraceae</taxon>
        <taxon>Reticulibacter</taxon>
    </lineage>
</organism>
<accession>A0A8J3ITS5</accession>
<keyword evidence="2" id="KW-1185">Reference proteome</keyword>